<dbReference type="EMBL" id="MU006313">
    <property type="protein sequence ID" value="KAF2849243.1"/>
    <property type="molecule type" value="Genomic_DNA"/>
</dbReference>
<accession>A0A6A7B1T1</accession>
<proteinExistence type="predicted"/>
<organism evidence="1 2">
    <name type="scientific">Plenodomus tracheiphilus IPT5</name>
    <dbReference type="NCBI Taxonomy" id="1408161"/>
    <lineage>
        <taxon>Eukaryota</taxon>
        <taxon>Fungi</taxon>
        <taxon>Dikarya</taxon>
        <taxon>Ascomycota</taxon>
        <taxon>Pezizomycotina</taxon>
        <taxon>Dothideomycetes</taxon>
        <taxon>Pleosporomycetidae</taxon>
        <taxon>Pleosporales</taxon>
        <taxon>Pleosporineae</taxon>
        <taxon>Leptosphaeriaceae</taxon>
        <taxon>Plenodomus</taxon>
    </lineage>
</organism>
<evidence type="ECO:0000313" key="1">
    <source>
        <dbReference type="EMBL" id="KAF2849243.1"/>
    </source>
</evidence>
<reference evidence="1" key="1">
    <citation type="submission" date="2020-01" db="EMBL/GenBank/DDBJ databases">
        <authorList>
            <consortium name="DOE Joint Genome Institute"/>
            <person name="Haridas S."/>
            <person name="Albert R."/>
            <person name="Binder M."/>
            <person name="Bloem J."/>
            <person name="Labutti K."/>
            <person name="Salamov A."/>
            <person name="Andreopoulos B."/>
            <person name="Baker S.E."/>
            <person name="Barry K."/>
            <person name="Bills G."/>
            <person name="Bluhm B.H."/>
            <person name="Cannon C."/>
            <person name="Castanera R."/>
            <person name="Culley D.E."/>
            <person name="Daum C."/>
            <person name="Ezra D."/>
            <person name="Gonzalez J.B."/>
            <person name="Henrissat B."/>
            <person name="Kuo A."/>
            <person name="Liang C."/>
            <person name="Lipzen A."/>
            <person name="Lutzoni F."/>
            <person name="Magnuson J."/>
            <person name="Mondo S."/>
            <person name="Nolan M."/>
            <person name="Ohm R."/>
            <person name="Pangilinan J."/>
            <person name="Park H.-J."/>
            <person name="Ramirez L."/>
            <person name="Alfaro M."/>
            <person name="Sun H."/>
            <person name="Tritt A."/>
            <person name="Yoshinaga Y."/>
            <person name="Zwiers L.-H."/>
            <person name="Turgeon B.G."/>
            <person name="Goodwin S.B."/>
            <person name="Spatafora J.W."/>
            <person name="Crous P.W."/>
            <person name="Grigoriev I.V."/>
        </authorList>
    </citation>
    <scope>NUCLEOTIDE SEQUENCE</scope>
    <source>
        <strain evidence="1">IPT5</strain>
    </source>
</reference>
<evidence type="ECO:0000313" key="2">
    <source>
        <dbReference type="Proteomes" id="UP000799423"/>
    </source>
</evidence>
<sequence length="165" mass="18970">MLSWFANPSLAQKKENPEYFPNLQCASYTLALLYTTTQHTTLLSHVFHPHQSLAQRLASRLAPRTLKKPLLSHIFFQLSAQPPTHPQPRSLLNPSPPVPCTHIASSLMLTLNQSTTRVENKNAPTRQKEKKKSWRAEVAMHMTRYKARLDLFLDHLRLRVRLCIA</sequence>
<protein>
    <submittedName>
        <fullName evidence="1">Uncharacterized protein</fullName>
    </submittedName>
</protein>
<name>A0A6A7B1T1_9PLEO</name>
<gene>
    <name evidence="1" type="ORF">T440DRAFT_140774</name>
</gene>
<dbReference type="Proteomes" id="UP000799423">
    <property type="component" value="Unassembled WGS sequence"/>
</dbReference>
<dbReference type="AlphaFoldDB" id="A0A6A7B1T1"/>
<keyword evidence="2" id="KW-1185">Reference proteome</keyword>